<reference evidence="1" key="1">
    <citation type="submission" date="2021-03" db="EMBL/GenBank/DDBJ databases">
        <title>Revisited historic fungal species revealed as producer of novel bioactive compounds through whole genome sequencing and comparative genomics.</title>
        <authorList>
            <person name="Vignolle G.A."/>
            <person name="Hochenegger N."/>
            <person name="Mach R.L."/>
            <person name="Mach-Aigner A.R."/>
            <person name="Javad Rahimi M."/>
            <person name="Salim K.A."/>
            <person name="Chan C.M."/>
            <person name="Lim L.B.L."/>
            <person name="Cai F."/>
            <person name="Druzhinina I.S."/>
            <person name="U'Ren J.M."/>
            <person name="Derntl C."/>
        </authorList>
    </citation>
    <scope>NUCLEOTIDE SEQUENCE</scope>
    <source>
        <strain evidence="1">TUCIM 5799</strain>
    </source>
</reference>
<accession>A0A9Q0APV8</accession>
<gene>
    <name evidence="1" type="ORF">JX265_007201</name>
</gene>
<evidence type="ECO:0000313" key="1">
    <source>
        <dbReference type="EMBL" id="KAI1868378.1"/>
    </source>
</evidence>
<proteinExistence type="predicted"/>
<dbReference type="GO" id="GO:0016757">
    <property type="term" value="F:glycosyltransferase activity"/>
    <property type="evidence" value="ECO:0007669"/>
    <property type="project" value="InterPro"/>
</dbReference>
<dbReference type="InterPro" id="IPR008441">
    <property type="entry name" value="AfumC-like_glycosyl_Trfase"/>
</dbReference>
<dbReference type="AlphaFoldDB" id="A0A9Q0APV8"/>
<keyword evidence="2" id="KW-1185">Reference proteome</keyword>
<dbReference type="Gene3D" id="3.90.550.20">
    <property type="match status" value="1"/>
</dbReference>
<evidence type="ECO:0008006" key="3">
    <source>
        <dbReference type="Google" id="ProtNLM"/>
    </source>
</evidence>
<evidence type="ECO:0000313" key="2">
    <source>
        <dbReference type="Proteomes" id="UP000829685"/>
    </source>
</evidence>
<dbReference type="EMBL" id="JAFIMR010000017">
    <property type="protein sequence ID" value="KAI1868378.1"/>
    <property type="molecule type" value="Genomic_DNA"/>
</dbReference>
<comment type="caution">
    <text evidence="1">The sequence shown here is derived from an EMBL/GenBank/DDBJ whole genome shotgun (WGS) entry which is preliminary data.</text>
</comment>
<dbReference type="InterPro" id="IPR029044">
    <property type="entry name" value="Nucleotide-diphossugar_trans"/>
</dbReference>
<dbReference type="Proteomes" id="UP000829685">
    <property type="component" value="Unassembled WGS sequence"/>
</dbReference>
<dbReference type="Pfam" id="PF05704">
    <property type="entry name" value="Caps_synth"/>
    <property type="match status" value="1"/>
</dbReference>
<dbReference type="SUPFAM" id="SSF53448">
    <property type="entry name" value="Nucleotide-diphospho-sugar transferases"/>
    <property type="match status" value="1"/>
</dbReference>
<protein>
    <recommendedName>
        <fullName evidence="3">Capsule polysaccharide biosynthesis protein</fullName>
    </recommendedName>
</protein>
<organism evidence="1 2">
    <name type="scientific">Neoarthrinium moseri</name>
    <dbReference type="NCBI Taxonomy" id="1658444"/>
    <lineage>
        <taxon>Eukaryota</taxon>
        <taxon>Fungi</taxon>
        <taxon>Dikarya</taxon>
        <taxon>Ascomycota</taxon>
        <taxon>Pezizomycotina</taxon>
        <taxon>Sordariomycetes</taxon>
        <taxon>Xylariomycetidae</taxon>
        <taxon>Amphisphaeriales</taxon>
        <taxon>Apiosporaceae</taxon>
        <taxon>Neoarthrinium</taxon>
    </lineage>
</organism>
<sequence length="403" mass="46430">MAPFFDIPPGTIPVPSSELDTRTDKKLANSLRTFVEPTGDEKNLWAYWHTGFATMPPWTQRNVLQWARLLGPSWTIRVLDGVEGSPNHANRFIPSNFLPVAMRENRMVGPYAPTHSADFVRLPLLFLYGGCWLDVGSILIRSLDDVWSILMNPEEPFEFAAFTYETRPAETSIINTWMMSRKRCDLIYRWHETFLHVWGGATHCADLHKHPLLRHLKPYGSPTDKLIMNENHGIIAKMNSIMDYGAQVHCLERLRDLVDTKDGWNGREWIDQKAYLLPALQEMWYYQQRTDFMGYRQFALLTTQYDAPEPQRAEAEHFVKDMLANTLLMKFCHGLKDSMASSLADIWDNPENDGSDCAPGTYAEYLRWGTTNCRQTRRLTPVRLTPATGKLHHAGMFEPFSDK</sequence>
<name>A0A9Q0APV8_9PEZI</name>